<sequence length="196" mass="21438">MADARHTGQRQLRLRGAEKRPPGRLPTLWLRAITVRQALFNLRRGAERHDAANYNDLKLGSGGLYRLAFGRPSLCGSLDDLRQAGSDPTLEAFNKGVLCSPLSAAGGYPENEGFGDLGRNVLRGLWQRRIDLSLAKVFGVGARSSVELRWDVFNLLNNVNFGLPNNVIGDASTDFGMIADTVGGPRVMQFGAKLRF</sequence>
<evidence type="ECO:0000313" key="3">
    <source>
        <dbReference type="Proteomes" id="UP000076079"/>
    </source>
</evidence>
<reference evidence="3" key="2">
    <citation type="submission" date="2016-04" db="EMBL/GenBank/DDBJ databases">
        <title>First Complete Genome Sequence of a Subdivision 6 Acidobacterium.</title>
        <authorList>
            <person name="Huang S."/>
            <person name="Vieira S."/>
            <person name="Bunk B."/>
            <person name="Riedel T."/>
            <person name="Sproeer C."/>
            <person name="Overmann J."/>
        </authorList>
    </citation>
    <scope>NUCLEOTIDE SEQUENCE [LARGE SCALE GENOMIC DNA]</scope>
    <source>
        <strain evidence="3">DSM 100886 HEG_-6_39</strain>
    </source>
</reference>
<protein>
    <recommendedName>
        <fullName evidence="1">TonB-dependent transporter Oar-like beta-barrel domain-containing protein</fullName>
    </recommendedName>
</protein>
<proteinExistence type="predicted"/>
<dbReference type="Proteomes" id="UP000076079">
    <property type="component" value="Chromosome"/>
</dbReference>
<evidence type="ECO:0000259" key="1">
    <source>
        <dbReference type="Pfam" id="PF25183"/>
    </source>
</evidence>
<dbReference type="EMBL" id="CP015136">
    <property type="protein sequence ID" value="AMY10799.1"/>
    <property type="molecule type" value="Genomic_DNA"/>
</dbReference>
<evidence type="ECO:0000313" key="2">
    <source>
        <dbReference type="EMBL" id="AMY10799.1"/>
    </source>
</evidence>
<reference evidence="2 3" key="1">
    <citation type="journal article" date="2016" name="Genome Announc.">
        <title>First Complete Genome Sequence of a Subdivision 6 Acidobacterium Strain.</title>
        <authorList>
            <person name="Huang S."/>
            <person name="Vieira S."/>
            <person name="Bunk B."/>
            <person name="Riedel T."/>
            <person name="Sproer C."/>
            <person name="Overmann J."/>
        </authorList>
    </citation>
    <scope>NUCLEOTIDE SEQUENCE [LARGE SCALE GENOMIC DNA]</scope>
    <source>
        <strain evidence="3">DSM 100886 HEG_-6_39</strain>
    </source>
</reference>
<keyword evidence="3" id="KW-1185">Reference proteome</keyword>
<dbReference type="InterPro" id="IPR057601">
    <property type="entry name" value="Oar-like_b-barrel"/>
</dbReference>
<accession>A0A143PSI6</accession>
<feature type="domain" description="TonB-dependent transporter Oar-like beta-barrel" evidence="1">
    <location>
        <begin position="69"/>
        <end position="189"/>
    </location>
</feature>
<dbReference type="RefSeq" id="WP_110172402.1">
    <property type="nucleotide sequence ID" value="NZ_CP015136.1"/>
</dbReference>
<dbReference type="AlphaFoldDB" id="A0A143PSI6"/>
<name>A0A143PSI6_LUTPR</name>
<dbReference type="Pfam" id="PF25183">
    <property type="entry name" value="OMP_b-brl_4"/>
    <property type="match status" value="1"/>
</dbReference>
<gene>
    <name evidence="2" type="ORF">LuPra_04040</name>
</gene>
<organism evidence="2 3">
    <name type="scientific">Luteitalea pratensis</name>
    <dbReference type="NCBI Taxonomy" id="1855912"/>
    <lineage>
        <taxon>Bacteria</taxon>
        <taxon>Pseudomonadati</taxon>
        <taxon>Acidobacteriota</taxon>
        <taxon>Vicinamibacteria</taxon>
        <taxon>Vicinamibacterales</taxon>
        <taxon>Vicinamibacteraceae</taxon>
        <taxon>Luteitalea</taxon>
    </lineage>
</organism>
<dbReference type="KEGG" id="abac:LuPra_04040"/>